<dbReference type="CDD" id="cd14705">
    <property type="entry name" value="bZIP_Zip1"/>
    <property type="match status" value="1"/>
</dbReference>
<dbReference type="PANTHER" id="PTHR13044">
    <property type="entry name" value="ACTIVATING TRANSCRIPTION FACTOR ATF 4/5"/>
    <property type="match status" value="1"/>
</dbReference>
<feature type="region of interest" description="Disordered" evidence="7">
    <location>
        <begin position="148"/>
        <end position="267"/>
    </location>
</feature>
<feature type="compositionally biased region" description="Basic residues" evidence="7">
    <location>
        <begin position="359"/>
        <end position="377"/>
    </location>
</feature>
<dbReference type="GO" id="GO:0001228">
    <property type="term" value="F:DNA-binding transcription activator activity, RNA polymerase II-specific"/>
    <property type="evidence" value="ECO:0007669"/>
    <property type="project" value="TreeGrafter"/>
</dbReference>
<evidence type="ECO:0000256" key="6">
    <source>
        <dbReference type="SAM" id="Coils"/>
    </source>
</evidence>
<dbReference type="PROSITE" id="PS50217">
    <property type="entry name" value="BZIP"/>
    <property type="match status" value="1"/>
</dbReference>
<feature type="region of interest" description="Disordered" evidence="7">
    <location>
        <begin position="36"/>
        <end position="75"/>
    </location>
</feature>
<dbReference type="Proteomes" id="UP000054144">
    <property type="component" value="Unassembled WGS sequence"/>
</dbReference>
<organism evidence="9 10">
    <name type="scientific">Fistulina hepatica ATCC 64428</name>
    <dbReference type="NCBI Taxonomy" id="1128425"/>
    <lineage>
        <taxon>Eukaryota</taxon>
        <taxon>Fungi</taxon>
        <taxon>Dikarya</taxon>
        <taxon>Basidiomycota</taxon>
        <taxon>Agaricomycotina</taxon>
        <taxon>Agaricomycetes</taxon>
        <taxon>Agaricomycetidae</taxon>
        <taxon>Agaricales</taxon>
        <taxon>Fistulinaceae</taxon>
        <taxon>Fistulina</taxon>
    </lineage>
</organism>
<dbReference type="PANTHER" id="PTHR13044:SF14">
    <property type="entry name" value="CRYPTOCEPHAL, ISOFORM A"/>
    <property type="match status" value="1"/>
</dbReference>
<evidence type="ECO:0000256" key="3">
    <source>
        <dbReference type="ARBA" id="ARBA00023125"/>
    </source>
</evidence>
<keyword evidence="10" id="KW-1185">Reference proteome</keyword>
<protein>
    <recommendedName>
        <fullName evidence="8">BZIP domain-containing protein</fullName>
    </recommendedName>
</protein>
<evidence type="ECO:0000259" key="8">
    <source>
        <dbReference type="PROSITE" id="PS50217"/>
    </source>
</evidence>
<accession>A0A0D7AKL2</accession>
<dbReference type="Gene3D" id="1.20.5.170">
    <property type="match status" value="1"/>
</dbReference>
<evidence type="ECO:0000313" key="9">
    <source>
        <dbReference type="EMBL" id="KIY51318.1"/>
    </source>
</evidence>
<dbReference type="PROSITE" id="PS00036">
    <property type="entry name" value="BZIP_BASIC"/>
    <property type="match status" value="1"/>
</dbReference>
<name>A0A0D7AKL2_9AGAR</name>
<evidence type="ECO:0000256" key="5">
    <source>
        <dbReference type="ARBA" id="ARBA00023242"/>
    </source>
</evidence>
<dbReference type="AlphaFoldDB" id="A0A0D7AKL2"/>
<dbReference type="EMBL" id="KN881666">
    <property type="protein sequence ID" value="KIY51318.1"/>
    <property type="molecule type" value="Genomic_DNA"/>
</dbReference>
<evidence type="ECO:0000256" key="1">
    <source>
        <dbReference type="ARBA" id="ARBA00004123"/>
    </source>
</evidence>
<gene>
    <name evidence="9" type="ORF">FISHEDRAFT_70958</name>
</gene>
<keyword evidence="4" id="KW-0804">Transcription</keyword>
<feature type="compositionally biased region" description="Low complexity" evidence="7">
    <location>
        <begin position="219"/>
        <end position="229"/>
    </location>
</feature>
<dbReference type="InterPro" id="IPR046347">
    <property type="entry name" value="bZIP_sf"/>
</dbReference>
<proteinExistence type="predicted"/>
<dbReference type="GO" id="GO:0005634">
    <property type="term" value="C:nucleus"/>
    <property type="evidence" value="ECO:0007669"/>
    <property type="project" value="UniProtKB-SubCell"/>
</dbReference>
<comment type="subcellular location">
    <subcellularLocation>
        <location evidence="1">Nucleus</location>
    </subcellularLocation>
</comment>
<evidence type="ECO:0000256" key="2">
    <source>
        <dbReference type="ARBA" id="ARBA00023015"/>
    </source>
</evidence>
<dbReference type="GO" id="GO:0000977">
    <property type="term" value="F:RNA polymerase II transcription regulatory region sequence-specific DNA binding"/>
    <property type="evidence" value="ECO:0007669"/>
    <property type="project" value="TreeGrafter"/>
</dbReference>
<feature type="compositionally biased region" description="Low complexity" evidence="7">
    <location>
        <begin position="54"/>
        <end position="73"/>
    </location>
</feature>
<dbReference type="SMART" id="SM00338">
    <property type="entry name" value="BRLZ"/>
    <property type="match status" value="1"/>
</dbReference>
<dbReference type="OrthoDB" id="1939598at2759"/>
<dbReference type="SUPFAM" id="SSF57959">
    <property type="entry name" value="Leucine zipper domain"/>
    <property type="match status" value="1"/>
</dbReference>
<evidence type="ECO:0000256" key="4">
    <source>
        <dbReference type="ARBA" id="ARBA00023163"/>
    </source>
</evidence>
<keyword evidence="5" id="KW-0539">Nucleus</keyword>
<sequence length="377" mass="41576">MDVFAQGGLSEELFGFTAFDPSVQADLLFEEQQIFMDNSPGNTPPNGPVQEQFTSFTSSSSSNNPSGDSPSFDGAQRENHLLTQLAMSAGLPQPSVPREQFYAAFVQALHATQGTPSPASGIHDLPVPRSTANMNSYQAHQASYLHRDGTQRFPPTYSPQQQYTYPVLPSTRPHDSYNLPPLREPHFPTPPPPQYNPYYPHPRPPPAPELSSYNFNVGPSRSQRRSSVPAPSPPSQATSNISAARSEDSYSSANEEKRRRNTAASARFRIKKKERTLNLERSVSDLEGRAEDLEREAADLRRENSWLKEMVMLKGSHIATASAVGRGEGSSSGDVAAPISEADEHSERSSDRSDNEGLRRRRKRKQKGKAKANNRGN</sequence>
<dbReference type="Pfam" id="PF07716">
    <property type="entry name" value="bZIP_2"/>
    <property type="match status" value="1"/>
</dbReference>
<keyword evidence="6" id="KW-0175">Coiled coil</keyword>
<evidence type="ECO:0000313" key="10">
    <source>
        <dbReference type="Proteomes" id="UP000054144"/>
    </source>
</evidence>
<feature type="coiled-coil region" evidence="6">
    <location>
        <begin position="276"/>
        <end position="310"/>
    </location>
</feature>
<feature type="compositionally biased region" description="Basic and acidic residues" evidence="7">
    <location>
        <begin position="342"/>
        <end position="358"/>
    </location>
</feature>
<evidence type="ECO:0000256" key="7">
    <source>
        <dbReference type="SAM" id="MobiDB-lite"/>
    </source>
</evidence>
<dbReference type="InterPro" id="IPR004827">
    <property type="entry name" value="bZIP"/>
</dbReference>
<feature type="compositionally biased region" description="Pro residues" evidence="7">
    <location>
        <begin position="187"/>
        <end position="208"/>
    </location>
</feature>
<reference evidence="9 10" key="1">
    <citation type="journal article" date="2015" name="Fungal Genet. Biol.">
        <title>Evolution of novel wood decay mechanisms in Agaricales revealed by the genome sequences of Fistulina hepatica and Cylindrobasidium torrendii.</title>
        <authorList>
            <person name="Floudas D."/>
            <person name="Held B.W."/>
            <person name="Riley R."/>
            <person name="Nagy L.G."/>
            <person name="Koehler G."/>
            <person name="Ransdell A.S."/>
            <person name="Younus H."/>
            <person name="Chow J."/>
            <person name="Chiniquy J."/>
            <person name="Lipzen A."/>
            <person name="Tritt A."/>
            <person name="Sun H."/>
            <person name="Haridas S."/>
            <person name="LaButti K."/>
            <person name="Ohm R.A."/>
            <person name="Kues U."/>
            <person name="Blanchette R.A."/>
            <person name="Grigoriev I.V."/>
            <person name="Minto R.E."/>
            <person name="Hibbett D.S."/>
        </authorList>
    </citation>
    <scope>NUCLEOTIDE SEQUENCE [LARGE SCALE GENOMIC DNA]</scope>
    <source>
        <strain evidence="9 10">ATCC 64428</strain>
    </source>
</reference>
<feature type="region of interest" description="Disordered" evidence="7">
    <location>
        <begin position="322"/>
        <end position="377"/>
    </location>
</feature>
<feature type="domain" description="BZIP" evidence="8">
    <location>
        <begin position="251"/>
        <end position="311"/>
    </location>
</feature>
<keyword evidence="2" id="KW-0805">Transcription regulation</keyword>
<feature type="compositionally biased region" description="Polar residues" evidence="7">
    <location>
        <begin position="238"/>
        <end position="253"/>
    </location>
</feature>
<keyword evidence="3" id="KW-0238">DNA-binding</keyword>